<dbReference type="InterPro" id="IPR011004">
    <property type="entry name" value="Trimer_LpxA-like_sf"/>
</dbReference>
<dbReference type="GO" id="GO:0016740">
    <property type="term" value="F:transferase activity"/>
    <property type="evidence" value="ECO:0007669"/>
    <property type="project" value="UniProtKB-KW"/>
</dbReference>
<comment type="caution">
    <text evidence="2">The sequence shown here is derived from an EMBL/GenBank/DDBJ whole genome shotgun (WGS) entry which is preliminary data.</text>
</comment>
<dbReference type="AlphaFoldDB" id="A0A078RAV3"/>
<proteinExistence type="inferred from homology"/>
<evidence type="ECO:0000313" key="2">
    <source>
        <dbReference type="EMBL" id="KDS32470.1"/>
    </source>
</evidence>
<reference evidence="2 3" key="1">
    <citation type="submission" date="2014-04" db="EMBL/GenBank/DDBJ databases">
        <authorList>
            <person name="Sears C."/>
            <person name="Carroll K."/>
            <person name="Sack B.R."/>
            <person name="Qadri F."/>
            <person name="Myers L.L."/>
            <person name="Chung G.-T."/>
            <person name="Escheverria P."/>
            <person name="Fraser C.M."/>
            <person name="Sadzewicz L."/>
            <person name="Shefchek K.A."/>
            <person name="Tallon L."/>
            <person name="Das S.P."/>
            <person name="Daugherty S."/>
            <person name="Mongodin E.F."/>
        </authorList>
    </citation>
    <scope>NUCLEOTIDE SEQUENCE [LARGE SCALE GENOMIC DNA]</scope>
    <source>
        <strain evidence="3">3775 SL(B) 10 (iv)</strain>
    </source>
</reference>
<sequence length="211" mass="23436">MKRVGFSLVLCRYIDMDVEATIGHFNLIIVDSLVMKKESRIGHLNFIKGGFDVLMDEKSSIHNLNKISSIAVLYESVCLHLRRNARIGVSHLLDLTSSITIGENSMLAGADTQIWTHSFYFEETGMGYVRVDGEVHIGSNCYIGARCTILPNVFIGNAITVGAATCVSKSLKNKGAYVSPPVIHLDYSFDEAVLKLKGREMMSRIYKKQIT</sequence>
<evidence type="ECO:0000256" key="1">
    <source>
        <dbReference type="ARBA" id="ARBA00007274"/>
    </source>
</evidence>
<dbReference type="EMBL" id="JNHI01000005">
    <property type="protein sequence ID" value="KDS32470.1"/>
    <property type="molecule type" value="Genomic_DNA"/>
</dbReference>
<dbReference type="PANTHER" id="PTHR43300">
    <property type="entry name" value="ACETYLTRANSFERASE"/>
    <property type="match status" value="1"/>
</dbReference>
<dbReference type="SUPFAM" id="SSF51161">
    <property type="entry name" value="Trimeric LpxA-like enzymes"/>
    <property type="match status" value="1"/>
</dbReference>
<gene>
    <name evidence="2" type="ORF">M097_1349</name>
</gene>
<organism evidence="2 3">
    <name type="scientific">Phocaeicola vulgatus str. 3775 SL</name>
    <name type="common">B</name>
    <name type="synonym">iv</name>
    <dbReference type="NCBI Taxonomy" id="1339350"/>
    <lineage>
        <taxon>Bacteria</taxon>
        <taxon>Pseudomonadati</taxon>
        <taxon>Bacteroidota</taxon>
        <taxon>Bacteroidia</taxon>
        <taxon>Bacteroidales</taxon>
        <taxon>Bacteroidaceae</taxon>
        <taxon>Phocaeicola</taxon>
    </lineage>
</organism>
<name>A0A078RAV3_PHOVU</name>
<keyword evidence="2" id="KW-0808">Transferase</keyword>
<dbReference type="Proteomes" id="UP000028134">
    <property type="component" value="Unassembled WGS sequence"/>
</dbReference>
<comment type="similarity">
    <text evidence="1">Belongs to the transferase hexapeptide repeat family.</text>
</comment>
<dbReference type="PATRIC" id="fig|1339350.3.peg.1294"/>
<protein>
    <submittedName>
        <fullName evidence="2">Bacterial transferase hexapeptide family protein</fullName>
    </submittedName>
</protein>
<accession>A0A078RAV3</accession>
<evidence type="ECO:0000313" key="3">
    <source>
        <dbReference type="Proteomes" id="UP000028134"/>
    </source>
</evidence>
<dbReference type="Gene3D" id="2.160.10.10">
    <property type="entry name" value="Hexapeptide repeat proteins"/>
    <property type="match status" value="1"/>
</dbReference>
<dbReference type="InterPro" id="IPR050179">
    <property type="entry name" value="Trans_hexapeptide_repeat"/>
</dbReference>